<feature type="non-terminal residue" evidence="4">
    <location>
        <position position="1"/>
    </location>
</feature>
<dbReference type="GO" id="GO:0045087">
    <property type="term" value="P:innate immune response"/>
    <property type="evidence" value="ECO:0007669"/>
    <property type="project" value="TreeGrafter"/>
</dbReference>
<dbReference type="EMBL" id="VZTO01013427">
    <property type="protein sequence ID" value="NXT23540.1"/>
    <property type="molecule type" value="Genomic_DNA"/>
</dbReference>
<dbReference type="SUPFAM" id="SSF57256">
    <property type="entry name" value="Elafin-like"/>
    <property type="match status" value="2"/>
</dbReference>
<dbReference type="PRINTS" id="PR00003">
    <property type="entry name" value="4DISULPHCORE"/>
</dbReference>
<dbReference type="FunFam" id="4.10.75.10:FF:000001">
    <property type="entry name" value="Anosmin 1"/>
    <property type="match status" value="1"/>
</dbReference>
<keyword evidence="1" id="KW-0732">Signal</keyword>
<keyword evidence="2" id="KW-1015">Disulfide bond</keyword>
<dbReference type="PANTHER" id="PTHR19441:SF30">
    <property type="entry name" value="ELAFIN"/>
    <property type="match status" value="1"/>
</dbReference>
<dbReference type="AlphaFoldDB" id="A0A7L3B0R2"/>
<sequence length="100" mass="10685">CLTPGVAEKPGACPAAVPEGLFYPCAFACLEDRDCLGAQKCCPLPCGPACLEPVPDKPGECPRVRPRPEPCVEEEEGDSCAHDRDCPRQEKCCFSGCAMR</sequence>
<accession>A0A7L3B0R2</accession>
<feature type="domain" description="WAP" evidence="3">
    <location>
        <begin position="54"/>
        <end position="100"/>
    </location>
</feature>
<evidence type="ECO:0000313" key="4">
    <source>
        <dbReference type="EMBL" id="NXT23540.1"/>
    </source>
</evidence>
<comment type="caution">
    <text evidence="4">The sequence shown here is derived from an EMBL/GenBank/DDBJ whole genome shotgun (WGS) entry which is preliminary data.</text>
</comment>
<evidence type="ECO:0000259" key="3">
    <source>
        <dbReference type="PROSITE" id="PS51390"/>
    </source>
</evidence>
<protein>
    <submittedName>
        <fullName evidence="4">WAP protein</fullName>
    </submittedName>
</protein>
<gene>
    <name evidence="4" type="primary">Wap</name>
    <name evidence="4" type="ORF">SYRPAR_R09908</name>
</gene>
<dbReference type="PANTHER" id="PTHR19441">
    <property type="entry name" value="WHEY ACDIC PROTEIN WAP"/>
    <property type="match status" value="1"/>
</dbReference>
<dbReference type="Proteomes" id="UP000536260">
    <property type="component" value="Unassembled WGS sequence"/>
</dbReference>
<feature type="non-terminal residue" evidence="4">
    <location>
        <position position="100"/>
    </location>
</feature>
<reference evidence="4 5" key="1">
    <citation type="submission" date="2019-09" db="EMBL/GenBank/DDBJ databases">
        <title>Bird 10,000 Genomes (B10K) Project - Family phase.</title>
        <authorList>
            <person name="Zhang G."/>
        </authorList>
    </citation>
    <scope>NUCLEOTIDE SEQUENCE [LARGE SCALE GENOMIC DNA]</scope>
    <source>
        <strain evidence="4">B10K-DU-003-42</strain>
        <tissue evidence="4">Mixed tissue sample</tissue>
    </source>
</reference>
<feature type="domain" description="WAP" evidence="3">
    <location>
        <begin position="6"/>
        <end position="53"/>
    </location>
</feature>
<proteinExistence type="predicted"/>
<dbReference type="Pfam" id="PF00095">
    <property type="entry name" value="WAP"/>
    <property type="match status" value="2"/>
</dbReference>
<dbReference type="GO" id="GO:0005615">
    <property type="term" value="C:extracellular space"/>
    <property type="evidence" value="ECO:0007669"/>
    <property type="project" value="TreeGrafter"/>
</dbReference>
<name>A0A7L3B0R2_9AVES</name>
<dbReference type="InterPro" id="IPR050514">
    <property type="entry name" value="WAP_four-disulfide_core"/>
</dbReference>
<dbReference type="InterPro" id="IPR008197">
    <property type="entry name" value="WAP_dom"/>
</dbReference>
<evidence type="ECO:0000256" key="2">
    <source>
        <dbReference type="ARBA" id="ARBA00023157"/>
    </source>
</evidence>
<evidence type="ECO:0000256" key="1">
    <source>
        <dbReference type="ARBA" id="ARBA00022729"/>
    </source>
</evidence>
<dbReference type="SMART" id="SM00217">
    <property type="entry name" value="WAP"/>
    <property type="match status" value="2"/>
</dbReference>
<dbReference type="PROSITE" id="PS51390">
    <property type="entry name" value="WAP"/>
    <property type="match status" value="2"/>
</dbReference>
<dbReference type="GO" id="GO:0004867">
    <property type="term" value="F:serine-type endopeptidase inhibitor activity"/>
    <property type="evidence" value="ECO:0007669"/>
    <property type="project" value="TreeGrafter"/>
</dbReference>
<dbReference type="Gene3D" id="4.10.75.10">
    <property type="entry name" value="Elafin-like"/>
    <property type="match status" value="2"/>
</dbReference>
<dbReference type="GO" id="GO:0019731">
    <property type="term" value="P:antibacterial humoral response"/>
    <property type="evidence" value="ECO:0007669"/>
    <property type="project" value="TreeGrafter"/>
</dbReference>
<organism evidence="4 5">
    <name type="scientific">Syrrhaptes paradoxus</name>
    <name type="common">Pallas's sandgrouse</name>
    <dbReference type="NCBI Taxonomy" id="302527"/>
    <lineage>
        <taxon>Eukaryota</taxon>
        <taxon>Metazoa</taxon>
        <taxon>Chordata</taxon>
        <taxon>Craniata</taxon>
        <taxon>Vertebrata</taxon>
        <taxon>Euteleostomi</taxon>
        <taxon>Archelosauria</taxon>
        <taxon>Archosauria</taxon>
        <taxon>Dinosauria</taxon>
        <taxon>Saurischia</taxon>
        <taxon>Theropoda</taxon>
        <taxon>Coelurosauria</taxon>
        <taxon>Aves</taxon>
        <taxon>Neognathae</taxon>
        <taxon>Neoaves</taxon>
        <taxon>Columbimorphae</taxon>
        <taxon>Pterocliformes</taxon>
        <taxon>Pteroclidae</taxon>
        <taxon>Syrrhaptes</taxon>
    </lineage>
</organism>
<evidence type="ECO:0000313" key="5">
    <source>
        <dbReference type="Proteomes" id="UP000536260"/>
    </source>
</evidence>
<keyword evidence="5" id="KW-1185">Reference proteome</keyword>
<dbReference type="InterPro" id="IPR036645">
    <property type="entry name" value="Elafin-like_sf"/>
</dbReference>